<evidence type="ECO:0000313" key="2">
    <source>
        <dbReference type="WBParaSite" id="GPUH_0001378801-mRNA-1"/>
    </source>
</evidence>
<reference evidence="2" key="1">
    <citation type="submission" date="2016-06" db="UniProtKB">
        <authorList>
            <consortium name="WormBaseParasite"/>
        </authorList>
    </citation>
    <scope>IDENTIFICATION</scope>
</reference>
<proteinExistence type="predicted"/>
<evidence type="ECO:0000256" key="1">
    <source>
        <dbReference type="SAM" id="MobiDB-lite"/>
    </source>
</evidence>
<accession>A0A183DYI2</accession>
<feature type="region of interest" description="Disordered" evidence="1">
    <location>
        <begin position="165"/>
        <end position="195"/>
    </location>
</feature>
<feature type="compositionally biased region" description="Polar residues" evidence="1">
    <location>
        <begin position="177"/>
        <end position="186"/>
    </location>
</feature>
<feature type="region of interest" description="Disordered" evidence="1">
    <location>
        <begin position="54"/>
        <end position="85"/>
    </location>
</feature>
<protein>
    <submittedName>
        <fullName evidence="2">HSF_DOMAIN domain-containing protein</fullName>
    </submittedName>
</protein>
<name>A0A183DYI2_9BILA</name>
<feature type="compositionally biased region" description="Polar residues" evidence="1">
    <location>
        <begin position="61"/>
        <end position="81"/>
    </location>
</feature>
<feature type="region of interest" description="Disordered" evidence="1">
    <location>
        <begin position="202"/>
        <end position="221"/>
    </location>
</feature>
<feature type="compositionally biased region" description="Polar residues" evidence="1">
    <location>
        <begin position="202"/>
        <end position="217"/>
    </location>
</feature>
<dbReference type="AlphaFoldDB" id="A0A183DYI2"/>
<organism evidence="2">
    <name type="scientific">Gongylonema pulchrum</name>
    <dbReference type="NCBI Taxonomy" id="637853"/>
    <lineage>
        <taxon>Eukaryota</taxon>
        <taxon>Metazoa</taxon>
        <taxon>Ecdysozoa</taxon>
        <taxon>Nematoda</taxon>
        <taxon>Chromadorea</taxon>
        <taxon>Rhabditida</taxon>
        <taxon>Spirurina</taxon>
        <taxon>Spiruromorpha</taxon>
        <taxon>Spiruroidea</taxon>
        <taxon>Gongylonematidae</taxon>
        <taxon>Gongylonema</taxon>
    </lineage>
</organism>
<dbReference type="WBParaSite" id="GPUH_0001378801-mRNA-1">
    <property type="protein sequence ID" value="GPUH_0001378801-mRNA-1"/>
    <property type="gene ID" value="GPUH_0001378801"/>
</dbReference>
<sequence>LVYSTGAKRNYDSEPWHIFLTLLHRNYGDSLCKNLSDAERTAEVDNCKNAVEDRKRKRRASVSNDTGHVQSAVNESSTNTEKAAENAAPSMIEAENKAFLQQLQIYYFSKMTLDSSLFWLIKKGGSFHSTNRCIGATARPALVPQRTKNARQAANVLQSQPPFTTELEPAVPEPSRFSPQNVISESSRGESTHSLTSLSNVEFGSGTSNIMSPSKESTLPDDVRSSMEMMLQQNSVEFCRNFADLAKRLNVDNDVEMRSTSL</sequence>